<comment type="caution">
    <text evidence="8">The sequence shown here is derived from an EMBL/GenBank/DDBJ whole genome shotgun (WGS) entry which is preliminary data.</text>
</comment>
<evidence type="ECO:0000256" key="4">
    <source>
        <dbReference type="ARBA" id="ARBA00022825"/>
    </source>
</evidence>
<comment type="similarity">
    <text evidence="1 5">Belongs to the peptidase S41A family.</text>
</comment>
<accession>A0A2M7V8R6</accession>
<sequence length="421" mass="46583">MEELKTNLPKQNNKLYVIISLVLFFFVGFYFGHAYTVRNEIFDDNGDVVLSKVIDIYSKSRSSEVSFEQFWNIWDKIKEKYVDQPVNDVDLFYGAIAGLVRGLDDPYSTYFPPVKAKEFAKDLSGEFEGIGAEIGLRDQQLIVIAPLPGSPAEKAGLVPGDKIYAIDDKETSGMTLEDAVANIRGELGTSVVLAVTHNGFETMENLEIVRETISVPTVTWETKENNIAYVRISYFNETTWTEFDKAVREIVLTSPRGIILDLRLNPGGFLETSIDVASEWVDKGAIVKERFAKIPDSEHQTRGRHRFSDISTVVLVDGGSASGSEIVAGALQDHGVATLVGTKTFGKGSVQDFEVLPDGSAIKLTIAKWLTPKDRMIDGEGIMPDVVIENMFVPVDEGTTEGQDVEYTDKGLEKAMEILNN</sequence>
<dbReference type="PANTHER" id="PTHR32060">
    <property type="entry name" value="TAIL-SPECIFIC PROTEASE"/>
    <property type="match status" value="1"/>
</dbReference>
<dbReference type="InterPro" id="IPR029045">
    <property type="entry name" value="ClpP/crotonase-like_dom_sf"/>
</dbReference>
<dbReference type="InterPro" id="IPR055210">
    <property type="entry name" value="CtpA/B_N"/>
</dbReference>
<dbReference type="Pfam" id="PF17820">
    <property type="entry name" value="PDZ_6"/>
    <property type="match status" value="1"/>
</dbReference>
<dbReference type="GO" id="GO:0006508">
    <property type="term" value="P:proteolysis"/>
    <property type="evidence" value="ECO:0007669"/>
    <property type="project" value="UniProtKB-KW"/>
</dbReference>
<evidence type="ECO:0000313" key="8">
    <source>
        <dbReference type="EMBL" id="PIZ95186.1"/>
    </source>
</evidence>
<dbReference type="SUPFAM" id="SSF52096">
    <property type="entry name" value="ClpP/crotonase"/>
    <property type="match status" value="1"/>
</dbReference>
<dbReference type="CDD" id="cd06782">
    <property type="entry name" value="cpPDZ_CPP-like"/>
    <property type="match status" value="1"/>
</dbReference>
<dbReference type="AlphaFoldDB" id="A0A2M7V8R6"/>
<dbReference type="InterPro" id="IPR005151">
    <property type="entry name" value="Tail-specific_protease"/>
</dbReference>
<evidence type="ECO:0000313" key="9">
    <source>
        <dbReference type="Proteomes" id="UP000228568"/>
    </source>
</evidence>
<protein>
    <submittedName>
        <fullName evidence="8">S41 family peptidase</fullName>
    </submittedName>
</protein>
<dbReference type="InterPro" id="IPR036034">
    <property type="entry name" value="PDZ_sf"/>
</dbReference>
<evidence type="ECO:0000256" key="2">
    <source>
        <dbReference type="ARBA" id="ARBA00022670"/>
    </source>
</evidence>
<evidence type="ECO:0000256" key="1">
    <source>
        <dbReference type="ARBA" id="ARBA00009179"/>
    </source>
</evidence>
<dbReference type="Pfam" id="PF22694">
    <property type="entry name" value="CtpB_N-like"/>
    <property type="match status" value="1"/>
</dbReference>
<dbReference type="PROSITE" id="PS50106">
    <property type="entry name" value="PDZ"/>
    <property type="match status" value="1"/>
</dbReference>
<dbReference type="SMART" id="SM00245">
    <property type="entry name" value="TSPc"/>
    <property type="match status" value="1"/>
</dbReference>
<dbReference type="CDD" id="cd07560">
    <property type="entry name" value="Peptidase_S41_CPP"/>
    <property type="match status" value="1"/>
</dbReference>
<dbReference type="NCBIfam" id="TIGR00225">
    <property type="entry name" value="prc"/>
    <property type="match status" value="1"/>
</dbReference>
<dbReference type="Proteomes" id="UP000228568">
    <property type="component" value="Unassembled WGS sequence"/>
</dbReference>
<reference evidence="9" key="1">
    <citation type="submission" date="2017-09" db="EMBL/GenBank/DDBJ databases">
        <title>Depth-based differentiation of microbial function through sediment-hosted aquifers and enrichment of novel symbionts in the deep terrestrial subsurface.</title>
        <authorList>
            <person name="Probst A.J."/>
            <person name="Ladd B."/>
            <person name="Jarett J.K."/>
            <person name="Geller-Mcgrath D.E."/>
            <person name="Sieber C.M.K."/>
            <person name="Emerson J.B."/>
            <person name="Anantharaman K."/>
            <person name="Thomas B.C."/>
            <person name="Malmstrom R."/>
            <person name="Stieglmeier M."/>
            <person name="Klingl A."/>
            <person name="Woyke T."/>
            <person name="Ryan C.M."/>
            <person name="Banfield J.F."/>
        </authorList>
    </citation>
    <scope>NUCLEOTIDE SEQUENCE [LARGE SCALE GENOMIC DNA]</scope>
</reference>
<proteinExistence type="inferred from homology"/>
<dbReference type="PANTHER" id="PTHR32060:SF30">
    <property type="entry name" value="CARBOXY-TERMINAL PROCESSING PROTEASE CTPA"/>
    <property type="match status" value="1"/>
</dbReference>
<dbReference type="SMART" id="SM00228">
    <property type="entry name" value="PDZ"/>
    <property type="match status" value="1"/>
</dbReference>
<organism evidence="8 9">
    <name type="scientific">Candidatus Magasanikbacteria bacterium CG_4_10_14_0_2_um_filter_37_12</name>
    <dbReference type="NCBI Taxonomy" id="1974637"/>
    <lineage>
        <taxon>Bacteria</taxon>
        <taxon>Candidatus Magasanikiibacteriota</taxon>
    </lineage>
</organism>
<dbReference type="Gene3D" id="3.30.750.44">
    <property type="match status" value="1"/>
</dbReference>
<dbReference type="InterPro" id="IPR041489">
    <property type="entry name" value="PDZ_6"/>
</dbReference>
<name>A0A2M7V8R6_9BACT</name>
<dbReference type="InterPro" id="IPR004447">
    <property type="entry name" value="Peptidase_S41A"/>
</dbReference>
<keyword evidence="2 5" id="KW-0645">Protease</keyword>
<keyword evidence="6" id="KW-0472">Membrane</keyword>
<dbReference type="InterPro" id="IPR001478">
    <property type="entry name" value="PDZ"/>
</dbReference>
<dbReference type="GO" id="GO:0030288">
    <property type="term" value="C:outer membrane-bounded periplasmic space"/>
    <property type="evidence" value="ECO:0007669"/>
    <property type="project" value="TreeGrafter"/>
</dbReference>
<gene>
    <name evidence="8" type="ORF">COX81_01420</name>
</gene>
<dbReference type="GO" id="GO:0008236">
    <property type="term" value="F:serine-type peptidase activity"/>
    <property type="evidence" value="ECO:0007669"/>
    <property type="project" value="UniProtKB-KW"/>
</dbReference>
<dbReference type="Gene3D" id="2.30.42.10">
    <property type="match status" value="1"/>
</dbReference>
<evidence type="ECO:0000256" key="3">
    <source>
        <dbReference type="ARBA" id="ARBA00022801"/>
    </source>
</evidence>
<evidence type="ECO:0000256" key="6">
    <source>
        <dbReference type="SAM" id="Phobius"/>
    </source>
</evidence>
<keyword evidence="3 5" id="KW-0378">Hydrolase</keyword>
<dbReference type="GO" id="GO:0004175">
    <property type="term" value="F:endopeptidase activity"/>
    <property type="evidence" value="ECO:0007669"/>
    <property type="project" value="TreeGrafter"/>
</dbReference>
<keyword evidence="6" id="KW-0812">Transmembrane</keyword>
<keyword evidence="6" id="KW-1133">Transmembrane helix</keyword>
<evidence type="ECO:0000259" key="7">
    <source>
        <dbReference type="PROSITE" id="PS50106"/>
    </source>
</evidence>
<dbReference type="SUPFAM" id="SSF50156">
    <property type="entry name" value="PDZ domain-like"/>
    <property type="match status" value="1"/>
</dbReference>
<dbReference type="Gene3D" id="3.90.226.10">
    <property type="entry name" value="2-enoyl-CoA Hydratase, Chain A, domain 1"/>
    <property type="match status" value="1"/>
</dbReference>
<dbReference type="GO" id="GO:0007165">
    <property type="term" value="P:signal transduction"/>
    <property type="evidence" value="ECO:0007669"/>
    <property type="project" value="TreeGrafter"/>
</dbReference>
<feature type="transmembrane region" description="Helical" evidence="6">
    <location>
        <begin position="15"/>
        <end position="35"/>
    </location>
</feature>
<dbReference type="FunFam" id="2.30.42.10:FF:000063">
    <property type="entry name" value="Peptidase, S41 family"/>
    <property type="match status" value="1"/>
</dbReference>
<keyword evidence="4 5" id="KW-0720">Serine protease</keyword>
<dbReference type="Pfam" id="PF03572">
    <property type="entry name" value="Peptidase_S41"/>
    <property type="match status" value="1"/>
</dbReference>
<evidence type="ECO:0000256" key="5">
    <source>
        <dbReference type="RuleBase" id="RU004404"/>
    </source>
</evidence>
<dbReference type="EMBL" id="PFPK01000018">
    <property type="protein sequence ID" value="PIZ95186.1"/>
    <property type="molecule type" value="Genomic_DNA"/>
</dbReference>
<feature type="domain" description="PDZ" evidence="7">
    <location>
        <begin position="116"/>
        <end position="184"/>
    </location>
</feature>